<evidence type="ECO:0000256" key="4">
    <source>
        <dbReference type="ARBA" id="ARBA00022490"/>
    </source>
</evidence>
<dbReference type="Pfam" id="PF12317">
    <property type="entry name" value="IFT46_B_C"/>
    <property type="match status" value="1"/>
</dbReference>
<dbReference type="GO" id="GO:0042073">
    <property type="term" value="P:intraciliary transport"/>
    <property type="evidence" value="ECO:0007669"/>
    <property type="project" value="InterPro"/>
</dbReference>
<comment type="caution">
    <text evidence="9">The sequence shown here is derived from an EMBL/GenBank/DDBJ whole genome shotgun (WGS) entry which is preliminary data.</text>
</comment>
<evidence type="ECO:0000256" key="7">
    <source>
        <dbReference type="ARBA" id="ARBA00023273"/>
    </source>
</evidence>
<keyword evidence="7" id="KW-0966">Cell projection</keyword>
<feature type="region of interest" description="Disordered" evidence="8">
    <location>
        <begin position="1"/>
        <end position="147"/>
    </location>
</feature>
<feature type="compositionally biased region" description="Acidic residues" evidence="8">
    <location>
        <begin position="54"/>
        <end position="73"/>
    </location>
</feature>
<keyword evidence="10" id="KW-1185">Reference proteome</keyword>
<evidence type="ECO:0000256" key="3">
    <source>
        <dbReference type="ARBA" id="ARBA00017206"/>
    </source>
</evidence>
<comment type="subcellular location">
    <subcellularLocation>
        <location evidence="1">Cytoplasm</location>
        <location evidence="1">Cytoskeleton</location>
        <location evidence="1">Cilium basal body</location>
    </subcellularLocation>
</comment>
<evidence type="ECO:0000256" key="8">
    <source>
        <dbReference type="SAM" id="MobiDB-lite"/>
    </source>
</evidence>
<name>A0A6A4WXY3_AMPAM</name>
<dbReference type="AlphaFoldDB" id="A0A6A4WXY3"/>
<evidence type="ECO:0000256" key="5">
    <source>
        <dbReference type="ARBA" id="ARBA00023069"/>
    </source>
</evidence>
<dbReference type="InterPro" id="IPR022088">
    <property type="entry name" value="Intraflagellar_transp_cmplxB"/>
</dbReference>
<dbReference type="GO" id="GO:0030992">
    <property type="term" value="C:intraciliary transport particle B"/>
    <property type="evidence" value="ECO:0007669"/>
    <property type="project" value="TreeGrafter"/>
</dbReference>
<keyword evidence="4" id="KW-0963">Cytoplasm</keyword>
<dbReference type="OrthoDB" id="2119217at2759"/>
<comment type="similarity">
    <text evidence="2">Belongs to the IFT46 family.</text>
</comment>
<evidence type="ECO:0000256" key="1">
    <source>
        <dbReference type="ARBA" id="ARBA00004120"/>
    </source>
</evidence>
<sequence>MSDEEAVMEGKLLAGSGPPTAEDDGAGRADSSGAEDTEEAANAPLRLDQRSDTEEMPADEGPPADEDEDEDDVQSARIEGADEVDTMTLEGAAEVRMPPASSGSLKQPFDSERTRGARSMTLTRDSGAEVLDENGTPAPEAVPEELRDNVYGTLKIADDGNMTLEAYDRPASETETAEGTPSQLRVQAMMRAEAPPQATPSSLRPRGMSIERSPEMEVNMRQHLPPGPTISPDQQKLLDELGMQAGPTGFSKTKEVHMLASDVMMETMEAKLGISWRRDMDREEAIDEARAQYYEHFAGQAIFKEVGLNEPAYDPADYEHLTVPPEIAQMFQFITSYTPQTIDLEHRLKPFIPDFIPAIGDIDAFIKVERPDGKADSIGLSVLDEPRAQQSDKNVLDLQLRAVAKTTTHKQTTVASVPNADRNHKAVEKWIKDIGDLHRSKPAPSVHYNKPMPDIDYLMQEWPAEFEEVLSSTHLPTADLDCDLATYVDIICSIMDIPVYKSKVQSLHVLFTLYSAFKQSGHFGQQPEANPNYQQMTL</sequence>
<dbReference type="EMBL" id="VIIS01000337">
    <property type="protein sequence ID" value="KAF0310179.1"/>
    <property type="molecule type" value="Genomic_DNA"/>
</dbReference>
<keyword evidence="5" id="KW-0969">Cilium</keyword>
<evidence type="ECO:0000256" key="6">
    <source>
        <dbReference type="ARBA" id="ARBA00023212"/>
    </source>
</evidence>
<dbReference type="GO" id="GO:0060271">
    <property type="term" value="P:cilium assembly"/>
    <property type="evidence" value="ECO:0007669"/>
    <property type="project" value="TreeGrafter"/>
</dbReference>
<gene>
    <name evidence="9" type="primary">ift46_1</name>
    <name evidence="9" type="ORF">FJT64_002033</name>
</gene>
<evidence type="ECO:0000313" key="9">
    <source>
        <dbReference type="EMBL" id="KAF0310179.1"/>
    </source>
</evidence>
<organism evidence="9 10">
    <name type="scientific">Amphibalanus amphitrite</name>
    <name type="common">Striped barnacle</name>
    <name type="synonym">Balanus amphitrite</name>
    <dbReference type="NCBI Taxonomy" id="1232801"/>
    <lineage>
        <taxon>Eukaryota</taxon>
        <taxon>Metazoa</taxon>
        <taxon>Ecdysozoa</taxon>
        <taxon>Arthropoda</taxon>
        <taxon>Crustacea</taxon>
        <taxon>Multicrustacea</taxon>
        <taxon>Cirripedia</taxon>
        <taxon>Thoracica</taxon>
        <taxon>Thoracicalcarea</taxon>
        <taxon>Balanomorpha</taxon>
        <taxon>Balanoidea</taxon>
        <taxon>Balanidae</taxon>
        <taxon>Amphibalaninae</taxon>
        <taxon>Amphibalanus</taxon>
    </lineage>
</organism>
<dbReference type="PANTHER" id="PTHR13376:SF0">
    <property type="entry name" value="INTRAFLAGELLAR TRANSPORT PROTEIN 46 HOMOLOG"/>
    <property type="match status" value="1"/>
</dbReference>
<protein>
    <recommendedName>
        <fullName evidence="3">Intraflagellar transport protein 46 homolog</fullName>
    </recommendedName>
</protein>
<dbReference type="GO" id="GO:0005815">
    <property type="term" value="C:microtubule organizing center"/>
    <property type="evidence" value="ECO:0007669"/>
    <property type="project" value="TreeGrafter"/>
</dbReference>
<accession>A0A6A4WXY3</accession>
<keyword evidence="9" id="KW-0282">Flagellum</keyword>
<dbReference type="PANTHER" id="PTHR13376">
    <property type="entry name" value="INTRAFLAGELLAR TRANSPORT PROTEIN 46 HOMOLOG"/>
    <property type="match status" value="1"/>
</dbReference>
<evidence type="ECO:0000313" key="10">
    <source>
        <dbReference type="Proteomes" id="UP000440578"/>
    </source>
</evidence>
<dbReference type="Proteomes" id="UP000440578">
    <property type="component" value="Unassembled WGS sequence"/>
</dbReference>
<proteinExistence type="inferred from homology"/>
<dbReference type="GO" id="GO:0031514">
    <property type="term" value="C:motile cilium"/>
    <property type="evidence" value="ECO:0007669"/>
    <property type="project" value="TreeGrafter"/>
</dbReference>
<keyword evidence="6" id="KW-0206">Cytoskeleton</keyword>
<reference evidence="9 10" key="1">
    <citation type="submission" date="2019-07" db="EMBL/GenBank/DDBJ databases">
        <title>Draft genome assembly of a fouling barnacle, Amphibalanus amphitrite (Darwin, 1854): The first reference genome for Thecostraca.</title>
        <authorList>
            <person name="Kim W."/>
        </authorList>
    </citation>
    <scope>NUCLEOTIDE SEQUENCE [LARGE SCALE GENOMIC DNA]</scope>
    <source>
        <strain evidence="9">SNU_AA5</strain>
        <tissue evidence="9">Soma without cirri and trophi</tissue>
    </source>
</reference>
<evidence type="ECO:0000256" key="2">
    <source>
        <dbReference type="ARBA" id="ARBA00007700"/>
    </source>
</evidence>